<dbReference type="Proteomes" id="UP000029443">
    <property type="component" value="Unassembled WGS sequence"/>
</dbReference>
<feature type="transmembrane region" description="Helical" evidence="1">
    <location>
        <begin position="51"/>
        <end position="68"/>
    </location>
</feature>
<feature type="domain" description="Fatty acid desaturase" evidence="2">
    <location>
        <begin position="51"/>
        <end position="275"/>
    </location>
</feature>
<feature type="transmembrane region" description="Helical" evidence="1">
    <location>
        <begin position="126"/>
        <end position="150"/>
    </location>
</feature>
<evidence type="ECO:0000313" key="3">
    <source>
        <dbReference type="EMBL" id="KGD60327.1"/>
    </source>
</evidence>
<sequence length="293" mass="33863">MTSTTAPQHNELKTLARLKVSPRFAGPTMTIMVASHGANILSWVMVLSGLWPAWVGLIINSIAGYAMFTPAHEAIHRCAARKPEHNDLILAIATFVAVPFGKGKMFRLMHMRHHRFANDPQKDPDHWMASSLWTMPLWGFWPFLYLINFLRNPDVLPNVKPAEIWRELAVAGVALTALFLWRPYEALMLWLIPSYFSFYLMCLVFMVLPHYPHTGRQDVDPNTTALMRMGKEWLLTPVLMYQNYHLIHHLYPTIPFYRYGKAWKAREQYHREHSGSMIIRPFQLGPDDKPGNA</sequence>
<feature type="transmembrane region" description="Helical" evidence="1">
    <location>
        <begin position="88"/>
        <end position="106"/>
    </location>
</feature>
<evidence type="ECO:0000259" key="2">
    <source>
        <dbReference type="Pfam" id="PF00487"/>
    </source>
</evidence>
<dbReference type="Pfam" id="PF00487">
    <property type="entry name" value="FA_desaturase"/>
    <property type="match status" value="1"/>
</dbReference>
<keyword evidence="1" id="KW-0472">Membrane</keyword>
<evidence type="ECO:0000256" key="1">
    <source>
        <dbReference type="SAM" id="Phobius"/>
    </source>
</evidence>
<keyword evidence="1" id="KW-0812">Transmembrane</keyword>
<keyword evidence="1" id="KW-1133">Transmembrane helix</keyword>
<proteinExistence type="predicted"/>
<keyword evidence="4" id="KW-1185">Reference proteome</keyword>
<dbReference type="InterPro" id="IPR005804">
    <property type="entry name" value="FA_desaturase_dom"/>
</dbReference>
<feature type="transmembrane region" description="Helical" evidence="1">
    <location>
        <begin position="187"/>
        <end position="208"/>
    </location>
</feature>
<dbReference type="RefSeq" id="WP_035249473.1">
    <property type="nucleotide sequence ID" value="NZ_ARXU01000012.1"/>
</dbReference>
<organism evidence="3 4">
    <name type="scientific">Alcanivorax jadensis T9</name>
    <dbReference type="NCBI Taxonomy" id="1177181"/>
    <lineage>
        <taxon>Bacteria</taxon>
        <taxon>Pseudomonadati</taxon>
        <taxon>Pseudomonadota</taxon>
        <taxon>Gammaproteobacteria</taxon>
        <taxon>Oceanospirillales</taxon>
        <taxon>Alcanivoracaceae</taxon>
        <taxon>Alcanivorax</taxon>
    </lineage>
</organism>
<reference evidence="3 4" key="1">
    <citation type="submission" date="2012-09" db="EMBL/GenBank/DDBJ databases">
        <title>Genome Sequence of alkane-degrading Bacterium Alcanivorax jadensis T9.</title>
        <authorList>
            <person name="Lai Q."/>
            <person name="Shao Z."/>
        </authorList>
    </citation>
    <scope>NUCLEOTIDE SEQUENCE [LARGE SCALE GENOMIC DNA]</scope>
    <source>
        <strain evidence="3 4">T9</strain>
    </source>
</reference>
<protein>
    <submittedName>
        <fullName evidence="3">Fatty acid desaturase</fullName>
    </submittedName>
</protein>
<evidence type="ECO:0000313" key="4">
    <source>
        <dbReference type="Proteomes" id="UP000029443"/>
    </source>
</evidence>
<comment type="caution">
    <text evidence="3">The sequence shown here is derived from an EMBL/GenBank/DDBJ whole genome shotgun (WGS) entry which is preliminary data.</text>
</comment>
<dbReference type="EMBL" id="ARXU01000012">
    <property type="protein sequence ID" value="KGD60327.1"/>
    <property type="molecule type" value="Genomic_DNA"/>
</dbReference>
<gene>
    <name evidence="3" type="ORF">T9A_02720</name>
</gene>
<name>A0ABR4WAH1_9GAMM</name>
<accession>A0ABR4WAH1</accession>
<feature type="transmembrane region" description="Helical" evidence="1">
    <location>
        <begin position="162"/>
        <end position="181"/>
    </location>
</feature>